<comment type="caution">
    <text evidence="5">The sequence shown here is derived from an EMBL/GenBank/DDBJ whole genome shotgun (WGS) entry which is preliminary data.</text>
</comment>
<dbReference type="GeneID" id="87883005"/>
<dbReference type="RefSeq" id="XP_062726177.1">
    <property type="nucleotide sequence ID" value="XM_062864176.1"/>
</dbReference>
<dbReference type="SUPFAM" id="SSF53335">
    <property type="entry name" value="S-adenosyl-L-methionine-dependent methyltransferases"/>
    <property type="match status" value="1"/>
</dbReference>
<protein>
    <submittedName>
        <fullName evidence="5">O-methyltransferase</fullName>
    </submittedName>
</protein>
<evidence type="ECO:0000256" key="3">
    <source>
        <dbReference type="ARBA" id="ARBA00022691"/>
    </source>
</evidence>
<dbReference type="GO" id="GO:0008171">
    <property type="term" value="F:O-methyltransferase activity"/>
    <property type="evidence" value="ECO:0007669"/>
    <property type="project" value="InterPro"/>
</dbReference>
<dbReference type="Gene3D" id="3.40.50.150">
    <property type="entry name" value="Vaccinia Virus protein VP39"/>
    <property type="match status" value="1"/>
</dbReference>
<accession>A0AAJ0M6A7</accession>
<dbReference type="PANTHER" id="PTHR43712:SF12">
    <property type="entry name" value="STERIGMATOCYSTIN 8-O-METHYLTRANSFERASE"/>
    <property type="match status" value="1"/>
</dbReference>
<dbReference type="EMBL" id="JAUDZG010000001">
    <property type="protein sequence ID" value="KAK3310397.1"/>
    <property type="molecule type" value="Genomic_DNA"/>
</dbReference>
<dbReference type="GO" id="GO:0032259">
    <property type="term" value="P:methylation"/>
    <property type="evidence" value="ECO:0007669"/>
    <property type="project" value="UniProtKB-KW"/>
</dbReference>
<name>A0AAJ0M6A7_9PEZI</name>
<sequence length="434" mass="48424">MSASRIAQLAESVARNTKVLDSYLRDHNLPFPSFEADGPADFGISDDAPEVEKARTEAIDAAAELVDLLQGPWVILRPLTSGISLNAISRWDIAGKVPLQGETTFAALAQQCRVREVDMRRILRYAMVHHRLFREPRPGVVVHSLASRLLVDEPLLRDGLWLLAEEHFATGPHAVAALEKWGADEQQELSHVPYSLVRADGKNLFEWMQTDPEGRAMAPRFARAMTSFGLFSNRPAAAQRVGRPIDAYPWAALGRATVVDLGGSRGHDAIYLAQRYPQLSFVVQDLPAMIDGADEAVPPDVRGRVRFMPHSFVTPQPLPADLYMIKQCLHNWPDYQCVRILQALVPALRPGARVLIVDGLVPPPGEMPIVMERNVRAYDMLMLASTPGREREEHDWRRIFNEADERFKVKSIQHPPTEGDMGPSPGLIELVWEG</sequence>
<dbReference type="InterPro" id="IPR001077">
    <property type="entry name" value="COMT_C"/>
</dbReference>
<reference evidence="5" key="1">
    <citation type="journal article" date="2023" name="Mol. Phylogenet. Evol.">
        <title>Genome-scale phylogeny and comparative genomics of the fungal order Sordariales.</title>
        <authorList>
            <person name="Hensen N."/>
            <person name="Bonometti L."/>
            <person name="Westerberg I."/>
            <person name="Brannstrom I.O."/>
            <person name="Guillou S."/>
            <person name="Cros-Aarteil S."/>
            <person name="Calhoun S."/>
            <person name="Haridas S."/>
            <person name="Kuo A."/>
            <person name="Mondo S."/>
            <person name="Pangilinan J."/>
            <person name="Riley R."/>
            <person name="LaButti K."/>
            <person name="Andreopoulos B."/>
            <person name="Lipzen A."/>
            <person name="Chen C."/>
            <person name="Yan M."/>
            <person name="Daum C."/>
            <person name="Ng V."/>
            <person name="Clum A."/>
            <person name="Steindorff A."/>
            <person name="Ohm R.A."/>
            <person name="Martin F."/>
            <person name="Silar P."/>
            <person name="Natvig D.O."/>
            <person name="Lalanne C."/>
            <person name="Gautier V."/>
            <person name="Ament-Velasquez S.L."/>
            <person name="Kruys A."/>
            <person name="Hutchinson M.I."/>
            <person name="Powell A.J."/>
            <person name="Barry K."/>
            <person name="Miller A.N."/>
            <person name="Grigoriev I.V."/>
            <person name="Debuchy R."/>
            <person name="Gladieux P."/>
            <person name="Hiltunen Thoren M."/>
            <person name="Johannesson H."/>
        </authorList>
    </citation>
    <scope>NUCLEOTIDE SEQUENCE</scope>
    <source>
        <strain evidence="5">CBS 333.67</strain>
    </source>
</reference>
<dbReference type="PROSITE" id="PS51683">
    <property type="entry name" value="SAM_OMT_II"/>
    <property type="match status" value="1"/>
</dbReference>
<evidence type="ECO:0000256" key="1">
    <source>
        <dbReference type="ARBA" id="ARBA00022603"/>
    </source>
</evidence>
<keyword evidence="6" id="KW-1185">Reference proteome</keyword>
<evidence type="ECO:0000256" key="2">
    <source>
        <dbReference type="ARBA" id="ARBA00022679"/>
    </source>
</evidence>
<evidence type="ECO:0000313" key="5">
    <source>
        <dbReference type="EMBL" id="KAK3310397.1"/>
    </source>
</evidence>
<reference evidence="5" key="2">
    <citation type="submission" date="2023-06" db="EMBL/GenBank/DDBJ databases">
        <authorList>
            <consortium name="Lawrence Berkeley National Laboratory"/>
            <person name="Mondo S.J."/>
            <person name="Hensen N."/>
            <person name="Bonometti L."/>
            <person name="Westerberg I."/>
            <person name="Brannstrom I.O."/>
            <person name="Guillou S."/>
            <person name="Cros-Aarteil S."/>
            <person name="Calhoun S."/>
            <person name="Haridas S."/>
            <person name="Kuo A."/>
            <person name="Pangilinan J."/>
            <person name="Riley R."/>
            <person name="Labutti K."/>
            <person name="Andreopoulos B."/>
            <person name="Lipzen A."/>
            <person name="Chen C."/>
            <person name="Yanf M."/>
            <person name="Daum C."/>
            <person name="Ng V."/>
            <person name="Clum A."/>
            <person name="Steindorff A."/>
            <person name="Ohm R."/>
            <person name="Martin F."/>
            <person name="Silar P."/>
            <person name="Natvig D."/>
            <person name="Lalanne C."/>
            <person name="Gautier V."/>
            <person name="Ament-Velasquez S.L."/>
            <person name="Kruys A."/>
            <person name="Hutchinson M.I."/>
            <person name="Powell A.J."/>
            <person name="Barry K."/>
            <person name="Miller A.N."/>
            <person name="Grigoriev I.V."/>
            <person name="Debuchy R."/>
            <person name="Gladieux P."/>
            <person name="Thoren M.H."/>
            <person name="Johannesson H."/>
        </authorList>
    </citation>
    <scope>NUCLEOTIDE SEQUENCE</scope>
    <source>
        <strain evidence="5">CBS 333.67</strain>
    </source>
</reference>
<feature type="domain" description="O-methyltransferase C-terminal" evidence="4">
    <location>
        <begin position="256"/>
        <end position="403"/>
    </location>
</feature>
<dbReference type="InterPro" id="IPR029063">
    <property type="entry name" value="SAM-dependent_MTases_sf"/>
</dbReference>
<gene>
    <name evidence="5" type="ORF">B0T15DRAFT_36632</name>
</gene>
<keyword evidence="3" id="KW-0949">S-adenosyl-L-methionine</keyword>
<dbReference type="Pfam" id="PF00891">
    <property type="entry name" value="Methyltransf_2"/>
    <property type="match status" value="1"/>
</dbReference>
<keyword evidence="2" id="KW-0808">Transferase</keyword>
<evidence type="ECO:0000259" key="4">
    <source>
        <dbReference type="Pfam" id="PF00891"/>
    </source>
</evidence>
<evidence type="ECO:0000313" key="6">
    <source>
        <dbReference type="Proteomes" id="UP001273166"/>
    </source>
</evidence>
<organism evidence="5 6">
    <name type="scientific">Chaetomium strumarium</name>
    <dbReference type="NCBI Taxonomy" id="1170767"/>
    <lineage>
        <taxon>Eukaryota</taxon>
        <taxon>Fungi</taxon>
        <taxon>Dikarya</taxon>
        <taxon>Ascomycota</taxon>
        <taxon>Pezizomycotina</taxon>
        <taxon>Sordariomycetes</taxon>
        <taxon>Sordariomycetidae</taxon>
        <taxon>Sordariales</taxon>
        <taxon>Chaetomiaceae</taxon>
        <taxon>Chaetomium</taxon>
    </lineage>
</organism>
<dbReference type="AlphaFoldDB" id="A0AAJ0M6A7"/>
<proteinExistence type="predicted"/>
<keyword evidence="1" id="KW-0489">Methyltransferase</keyword>
<dbReference type="InterPro" id="IPR016461">
    <property type="entry name" value="COMT-like"/>
</dbReference>
<dbReference type="Gene3D" id="1.10.10.10">
    <property type="entry name" value="Winged helix-like DNA-binding domain superfamily/Winged helix DNA-binding domain"/>
    <property type="match status" value="1"/>
</dbReference>
<dbReference type="Proteomes" id="UP001273166">
    <property type="component" value="Unassembled WGS sequence"/>
</dbReference>
<dbReference type="InterPro" id="IPR036388">
    <property type="entry name" value="WH-like_DNA-bd_sf"/>
</dbReference>
<dbReference type="PANTHER" id="PTHR43712">
    <property type="entry name" value="PUTATIVE (AFU_ORTHOLOGUE AFUA_4G14580)-RELATED"/>
    <property type="match status" value="1"/>
</dbReference>